<dbReference type="AlphaFoldDB" id="A0A9N8H6H4"/>
<dbReference type="SUPFAM" id="SSF52047">
    <property type="entry name" value="RNI-like"/>
    <property type="match status" value="1"/>
</dbReference>
<comment type="caution">
    <text evidence="1">The sequence shown here is derived from an EMBL/GenBank/DDBJ whole genome shotgun (WGS) entry which is preliminary data.</text>
</comment>
<evidence type="ECO:0000313" key="1">
    <source>
        <dbReference type="EMBL" id="CAB9503618.1"/>
    </source>
</evidence>
<organism evidence="1 2">
    <name type="scientific">Seminavis robusta</name>
    <dbReference type="NCBI Taxonomy" id="568900"/>
    <lineage>
        <taxon>Eukaryota</taxon>
        <taxon>Sar</taxon>
        <taxon>Stramenopiles</taxon>
        <taxon>Ochrophyta</taxon>
        <taxon>Bacillariophyta</taxon>
        <taxon>Bacillariophyceae</taxon>
        <taxon>Bacillariophycidae</taxon>
        <taxon>Naviculales</taxon>
        <taxon>Naviculaceae</taxon>
        <taxon>Seminavis</taxon>
    </lineage>
</organism>
<sequence>MPSSSALTETLRVNISHDSNMIALADHGFQNELLVDLASSRGEILGQLPGQLLHGEVKVLLLLGSLPGLLVRLPHVAEKLFQEVASLPKLRSVKIYLRNRMPKHDFFLRLVREYLFPLLGGNYSMEKYHDSSDQYTYYLLESNSFKLELKCFGFSCKRYDSMKKVDLQKLSSLWKIDAALTKECITVSNKLTNVKISTEVKPSVMKTICSATNLISLDLSCREFVCLEPLIRALTPIQGLTTGKRKRNDTGAPLAHLNKLRIGSMIISLQNFTCLCQALDSHESITELNIDSPFVKDPTAEDGFVHLTAAELWEPLLQLLRHNTSLMSVAFHPIYLASSSWCAEMVSFIFEEEENPICQQIHDVLYSKNGTVGTLSLVMEGTILPQRIEELLSLNHFGFGQFVGTKLPATKNQGAFREAMEKFGCKMRDERNRAKTRRQEHVTEVRFVRTLFCLFQHDPSLVGSFL</sequence>
<dbReference type="Proteomes" id="UP001153069">
    <property type="component" value="Unassembled WGS sequence"/>
</dbReference>
<reference evidence="1" key="1">
    <citation type="submission" date="2020-06" db="EMBL/GenBank/DDBJ databases">
        <authorList>
            <consortium name="Plant Systems Biology data submission"/>
        </authorList>
    </citation>
    <scope>NUCLEOTIDE SEQUENCE</scope>
    <source>
        <strain evidence="1">D6</strain>
    </source>
</reference>
<name>A0A9N8H6H4_9STRA</name>
<keyword evidence="2" id="KW-1185">Reference proteome</keyword>
<evidence type="ECO:0000313" key="2">
    <source>
        <dbReference type="Proteomes" id="UP001153069"/>
    </source>
</evidence>
<dbReference type="EMBL" id="CAICTM010000170">
    <property type="protein sequence ID" value="CAB9503618.1"/>
    <property type="molecule type" value="Genomic_DNA"/>
</dbReference>
<accession>A0A9N8H6H4</accession>
<protein>
    <submittedName>
        <fullName evidence="1">Uncharacterized protein</fullName>
    </submittedName>
</protein>
<gene>
    <name evidence="1" type="ORF">SEMRO_171_G075760.1</name>
</gene>
<proteinExistence type="predicted"/>